<protein>
    <submittedName>
        <fullName evidence="1">Uncharacterized protein</fullName>
    </submittedName>
</protein>
<accession>A0A455UL79</accession>
<name>A0A455UL79_9GAMM</name>
<dbReference type="AlphaFoldDB" id="A0A455UL79"/>
<evidence type="ECO:0000313" key="1">
    <source>
        <dbReference type="EMBL" id="BBI63704.1"/>
    </source>
</evidence>
<reference evidence="1 2" key="1">
    <citation type="journal article" date="2019" name="Microbiol. Resour. Announc.">
        <title>Complete Genome Sequence of Halomonas sulfidaeris Strain Esulfide1 Isolated from a Metal Sulfide Rock at a Depth of 2,200 Meters, Obtained Using Nanopore Sequencing.</title>
        <authorList>
            <person name="Saito M."/>
            <person name="Nishigata A."/>
            <person name="Galipon J."/>
            <person name="Arakawa K."/>
        </authorList>
    </citation>
    <scope>NUCLEOTIDE SEQUENCE [LARGE SCALE GENOMIC DNA]</scope>
    <source>
        <strain evidence="1 2">ATCC BAA-803</strain>
    </source>
</reference>
<gene>
    <name evidence="1" type="ORF">HSBAA_50100</name>
</gene>
<organism evidence="1 2">
    <name type="scientific">Vreelandella sulfidaeris</name>
    <dbReference type="NCBI Taxonomy" id="115553"/>
    <lineage>
        <taxon>Bacteria</taxon>
        <taxon>Pseudomonadati</taxon>
        <taxon>Pseudomonadota</taxon>
        <taxon>Gammaproteobacteria</taxon>
        <taxon>Oceanospirillales</taxon>
        <taxon>Halomonadaceae</taxon>
        <taxon>Vreelandella</taxon>
    </lineage>
</organism>
<sequence length="87" mass="9337">MYGWVKQALAQYIRAAMGACLMAKAMIAEHVNNMAMANIASGTLVNHSLKLIAHCGEPCESGLNFSKMMLCQCVYLAAGHGGVIRHL</sequence>
<proteinExistence type="predicted"/>
<dbReference type="Proteomes" id="UP000320231">
    <property type="component" value="Chromosome"/>
</dbReference>
<evidence type="ECO:0000313" key="2">
    <source>
        <dbReference type="Proteomes" id="UP000320231"/>
    </source>
</evidence>
<dbReference type="KEGG" id="hsr:HSBAA_50100"/>
<dbReference type="EMBL" id="AP019514">
    <property type="protein sequence ID" value="BBI63704.1"/>
    <property type="molecule type" value="Genomic_DNA"/>
</dbReference>